<keyword evidence="2" id="KW-1185">Reference proteome</keyword>
<name>A0A8B6CJW6_MYTGA</name>
<proteinExistence type="predicted"/>
<dbReference type="PANTHER" id="PTHR47331:SF6">
    <property type="entry name" value="DOUBLECORTIN DOMAIN-CONTAINING PROTEIN"/>
    <property type="match status" value="1"/>
</dbReference>
<dbReference type="Proteomes" id="UP000596742">
    <property type="component" value="Unassembled WGS sequence"/>
</dbReference>
<organism evidence="1 2">
    <name type="scientific">Mytilus galloprovincialis</name>
    <name type="common">Mediterranean mussel</name>
    <dbReference type="NCBI Taxonomy" id="29158"/>
    <lineage>
        <taxon>Eukaryota</taxon>
        <taxon>Metazoa</taxon>
        <taxon>Spiralia</taxon>
        <taxon>Lophotrochozoa</taxon>
        <taxon>Mollusca</taxon>
        <taxon>Bivalvia</taxon>
        <taxon>Autobranchia</taxon>
        <taxon>Pteriomorphia</taxon>
        <taxon>Mytilida</taxon>
        <taxon>Mytiloidea</taxon>
        <taxon>Mytilidae</taxon>
        <taxon>Mytilinae</taxon>
        <taxon>Mytilus</taxon>
    </lineage>
</organism>
<sequence>MGKAKVALLHGHCTPRFELCAAVLAVQISETVSTELDIDRNLFRFFSDSKVVLGYIHNTTRRFYMYVTYRVSRIKMFSQPNQWSYIPTELNPADAATRSVPPDKLQDSMWLNGPPTLNESSEDLIDVDFPLLNTEQDKEIRSNVQVMKTGLQG</sequence>
<gene>
    <name evidence="1" type="ORF">MGAL_10B063941</name>
</gene>
<reference evidence="1" key="1">
    <citation type="submission" date="2018-11" db="EMBL/GenBank/DDBJ databases">
        <authorList>
            <person name="Alioto T."/>
            <person name="Alioto T."/>
        </authorList>
    </citation>
    <scope>NUCLEOTIDE SEQUENCE</scope>
</reference>
<dbReference type="InterPro" id="IPR008042">
    <property type="entry name" value="Retrotrans_Pao"/>
</dbReference>
<protein>
    <submittedName>
        <fullName evidence="1">Uncharacterized protein</fullName>
    </submittedName>
</protein>
<dbReference type="OrthoDB" id="10062789at2759"/>
<comment type="caution">
    <text evidence="1">The sequence shown here is derived from an EMBL/GenBank/DDBJ whole genome shotgun (WGS) entry which is preliminary data.</text>
</comment>
<dbReference type="PANTHER" id="PTHR47331">
    <property type="entry name" value="PHD-TYPE DOMAIN-CONTAINING PROTEIN"/>
    <property type="match status" value="1"/>
</dbReference>
<dbReference type="EMBL" id="UYJE01001790">
    <property type="protein sequence ID" value="VDI05252.1"/>
    <property type="molecule type" value="Genomic_DNA"/>
</dbReference>
<evidence type="ECO:0000313" key="1">
    <source>
        <dbReference type="EMBL" id="VDI05252.1"/>
    </source>
</evidence>
<accession>A0A8B6CJW6</accession>
<evidence type="ECO:0000313" key="2">
    <source>
        <dbReference type="Proteomes" id="UP000596742"/>
    </source>
</evidence>
<dbReference type="AlphaFoldDB" id="A0A8B6CJW6"/>
<dbReference type="Pfam" id="PF05380">
    <property type="entry name" value="Peptidase_A17"/>
    <property type="match status" value="1"/>
</dbReference>